<dbReference type="CDD" id="cd00569">
    <property type="entry name" value="HTH_Hin_like"/>
    <property type="match status" value="1"/>
</dbReference>
<dbReference type="NCBIfam" id="NF033546">
    <property type="entry name" value="transpos_IS21"/>
    <property type="match status" value="1"/>
</dbReference>
<organism evidence="2 3">
    <name type="scientific">Anaerobacillus alkalilacustris</name>
    <dbReference type="NCBI Taxonomy" id="393763"/>
    <lineage>
        <taxon>Bacteria</taxon>
        <taxon>Bacillati</taxon>
        <taxon>Bacillota</taxon>
        <taxon>Bacilli</taxon>
        <taxon>Bacillales</taxon>
        <taxon>Bacillaceae</taxon>
        <taxon>Anaerobacillus</taxon>
    </lineage>
</organism>
<dbReference type="Proteomes" id="UP000179524">
    <property type="component" value="Unassembled WGS sequence"/>
</dbReference>
<reference evidence="2 3" key="1">
    <citation type="submission" date="2016-10" db="EMBL/GenBank/DDBJ databases">
        <title>Draft genome sequences of four alkaliphilic bacteria belonging to the Anaerobacillus genus.</title>
        <authorList>
            <person name="Bassil N.M."/>
            <person name="Lloyd J.R."/>
        </authorList>
    </citation>
    <scope>NUCLEOTIDE SEQUENCE [LARGE SCALE GENOMIC DNA]</scope>
    <source>
        <strain evidence="2 3">DSM 18345</strain>
    </source>
</reference>
<proteinExistence type="predicted"/>
<dbReference type="PANTHER" id="PTHR35004">
    <property type="entry name" value="TRANSPOSASE RV3428C-RELATED"/>
    <property type="match status" value="1"/>
</dbReference>
<evidence type="ECO:0000313" key="3">
    <source>
        <dbReference type="Proteomes" id="UP000179524"/>
    </source>
</evidence>
<dbReference type="SUPFAM" id="SSF46689">
    <property type="entry name" value="Homeodomain-like"/>
    <property type="match status" value="2"/>
</dbReference>
<dbReference type="SUPFAM" id="SSF53098">
    <property type="entry name" value="Ribonuclease H-like"/>
    <property type="match status" value="1"/>
</dbReference>
<dbReference type="GO" id="GO:0000150">
    <property type="term" value="F:DNA strand exchange activity"/>
    <property type="evidence" value="ECO:0007669"/>
    <property type="project" value="InterPro"/>
</dbReference>
<dbReference type="RefSeq" id="WP_071310630.1">
    <property type="nucleotide sequence ID" value="NZ_MLQR01000043.1"/>
</dbReference>
<sequence>MEKWLKYVEIKRMLEQGYSKAKVAEKFNISRGTLYKYLNMSPDEMSIWLASCKTRRKKLDVFKGMILNWLREFPDVSAAQIFDWIQDRFPEFKVGESSVRSYVRNLRKEYDLPRTKEERQFQAIEDTPMGQQAQVDFGQIKVKTMEGKMVKLYFVAFVLSNSRYKYVEWLNRPFTTKDLIMAHENAFQYFGGIPYEIVYDQDRIIIVSENYGDLIMTKEFEVFRHSHQLKIYMCRAFDPQSKGRIENVVGFVKKNFAKFRIFTNCDSWNEQCLRWLERTGNGKVHNITKKRPVEVFQEEKKHLRPALPLIDATNNNKQKYTNLNSSITRTVRKDNTILFKSNRYSVPLGTYSPFGTVVTLLVEEQTLKIIDQETGEMIGEHEISLEVGKLIQDRKHTRDRNKGIAEFIDLVANQFEDKKLAAKYIGRVRKKNPRYIRDQLQLISKYIDQASAEEKNEALHKCMNLKLLSGSEFADMLEHVKRQRQVNNTVSTANDKVVQPLHVQGSATIHVKPVLRNIDDYISIMEGN</sequence>
<comment type="caution">
    <text evidence="2">The sequence shown here is derived from an EMBL/GenBank/DDBJ whole genome shotgun (WGS) entry which is preliminary data.</text>
</comment>
<dbReference type="InterPro" id="IPR006120">
    <property type="entry name" value="Resolvase_HTH_dom"/>
</dbReference>
<dbReference type="InterPro" id="IPR012337">
    <property type="entry name" value="RNaseH-like_sf"/>
</dbReference>
<dbReference type="PANTHER" id="PTHR35004:SF6">
    <property type="entry name" value="TRANSPOSASE"/>
    <property type="match status" value="1"/>
</dbReference>
<gene>
    <name evidence="2" type="ORF">BKP37_16025</name>
</gene>
<evidence type="ECO:0000313" key="2">
    <source>
        <dbReference type="EMBL" id="OIJ11166.1"/>
    </source>
</evidence>
<dbReference type="GO" id="GO:0015074">
    <property type="term" value="P:DNA integration"/>
    <property type="evidence" value="ECO:0007669"/>
    <property type="project" value="InterPro"/>
</dbReference>
<dbReference type="GO" id="GO:0003677">
    <property type="term" value="F:DNA binding"/>
    <property type="evidence" value="ECO:0007669"/>
    <property type="project" value="InterPro"/>
</dbReference>
<accession>A0A1S2LFM1</accession>
<dbReference type="PROSITE" id="PS50994">
    <property type="entry name" value="INTEGRASE"/>
    <property type="match status" value="1"/>
</dbReference>
<keyword evidence="3" id="KW-1185">Reference proteome</keyword>
<dbReference type="InterPro" id="IPR001584">
    <property type="entry name" value="Integrase_cat-core"/>
</dbReference>
<dbReference type="Pfam" id="PF02796">
    <property type="entry name" value="HTH_7"/>
    <property type="match status" value="1"/>
</dbReference>
<protein>
    <submittedName>
        <fullName evidence="2">Transposase</fullName>
    </submittedName>
</protein>
<evidence type="ECO:0000259" key="1">
    <source>
        <dbReference type="PROSITE" id="PS50994"/>
    </source>
</evidence>
<dbReference type="InterPro" id="IPR009057">
    <property type="entry name" value="Homeodomain-like_sf"/>
</dbReference>
<dbReference type="EMBL" id="MLQR01000043">
    <property type="protein sequence ID" value="OIJ11166.1"/>
    <property type="molecule type" value="Genomic_DNA"/>
</dbReference>
<dbReference type="Gene3D" id="3.30.420.10">
    <property type="entry name" value="Ribonuclease H-like superfamily/Ribonuclease H"/>
    <property type="match status" value="1"/>
</dbReference>
<dbReference type="Gene3D" id="1.10.10.60">
    <property type="entry name" value="Homeodomain-like"/>
    <property type="match status" value="1"/>
</dbReference>
<dbReference type="AlphaFoldDB" id="A0A1S2LFM1"/>
<feature type="domain" description="Integrase catalytic" evidence="1">
    <location>
        <begin position="124"/>
        <end position="300"/>
    </location>
</feature>
<dbReference type="InterPro" id="IPR036397">
    <property type="entry name" value="RNaseH_sf"/>
</dbReference>
<name>A0A1S2LFM1_9BACI</name>